<evidence type="ECO:0000313" key="3">
    <source>
        <dbReference type="Proteomes" id="UP000029846"/>
    </source>
</evidence>
<protein>
    <submittedName>
        <fullName evidence="1">Uncharacterized protein</fullName>
    </submittedName>
</protein>
<keyword evidence="3" id="KW-1185">Reference proteome</keyword>
<gene>
    <name evidence="1" type="ORF">IT41_00375</name>
    <name evidence="2" type="ORF">SAMN04487972_102282</name>
</gene>
<evidence type="ECO:0000313" key="2">
    <source>
        <dbReference type="EMBL" id="SFA42295.1"/>
    </source>
</evidence>
<dbReference type="EMBL" id="FOJO01000002">
    <property type="protein sequence ID" value="SFA42295.1"/>
    <property type="molecule type" value="Genomic_DNA"/>
</dbReference>
<evidence type="ECO:0000313" key="4">
    <source>
        <dbReference type="Proteomes" id="UP000182312"/>
    </source>
</evidence>
<accession>A0A099F9B0</accession>
<evidence type="ECO:0000313" key="1">
    <source>
        <dbReference type="EMBL" id="KGJ06672.1"/>
    </source>
</evidence>
<name>A0A099F9B0_9RHOB</name>
<proteinExistence type="predicted"/>
<dbReference type="Proteomes" id="UP000029846">
    <property type="component" value="Unassembled WGS sequence"/>
</dbReference>
<organism evidence="1 3">
    <name type="scientific">Paracoccus halophilus</name>
    <dbReference type="NCBI Taxonomy" id="376733"/>
    <lineage>
        <taxon>Bacteria</taxon>
        <taxon>Pseudomonadati</taxon>
        <taxon>Pseudomonadota</taxon>
        <taxon>Alphaproteobacteria</taxon>
        <taxon>Rhodobacterales</taxon>
        <taxon>Paracoccaceae</taxon>
        <taxon>Paracoccus</taxon>
    </lineage>
</organism>
<dbReference type="OrthoDB" id="286285at204455"/>
<dbReference type="RefSeq" id="WP_036737790.1">
    <property type="nucleotide sequence ID" value="NZ_FOJO01000002.1"/>
</dbReference>
<dbReference type="Proteomes" id="UP000182312">
    <property type="component" value="Unassembled WGS sequence"/>
</dbReference>
<reference evidence="1 3" key="2">
    <citation type="submission" date="2014-10" db="EMBL/GenBank/DDBJ databases">
        <title>Paracoccus sanguinis sp. nov., isolated from clinical specimens of New York State patients.</title>
        <authorList>
            <person name="Mingle L.A."/>
            <person name="Cole J.A."/>
            <person name="Lapierre P."/>
            <person name="Musser K.A."/>
        </authorList>
    </citation>
    <scope>NUCLEOTIDE SEQUENCE [LARGE SCALE GENOMIC DNA]</scope>
    <source>
        <strain evidence="1 3">JCM 14014</strain>
    </source>
</reference>
<sequence length="90" mass="9790">MAFTLAPPLTRSDLAVLIRATSQADGETQNFALPARAPLDDEVEHGFLSLQNSGIFGKDMDAPVWESEFFITEDGALSVDGWSDCWITGK</sequence>
<reference evidence="2 4" key="3">
    <citation type="submission" date="2016-10" db="EMBL/GenBank/DDBJ databases">
        <authorList>
            <person name="de Groot N.N."/>
        </authorList>
    </citation>
    <scope>NUCLEOTIDE SEQUENCE [LARGE SCALE GENOMIC DNA]</scope>
    <source>
        <strain evidence="2 4">CGMCC 1.6117</strain>
    </source>
</reference>
<reference evidence="1 3" key="1">
    <citation type="submission" date="2014-09" db="EMBL/GenBank/DDBJ databases">
        <authorList>
            <person name="McGinnis J.M."/>
            <person name="Wolfgang W.J."/>
        </authorList>
    </citation>
    <scope>NUCLEOTIDE SEQUENCE [LARGE SCALE GENOMIC DNA]</scope>
    <source>
        <strain evidence="1 3">JCM 14014</strain>
    </source>
</reference>
<dbReference type="AlphaFoldDB" id="A0A099F9B0"/>
<dbReference type="EMBL" id="JRKN01000001">
    <property type="protein sequence ID" value="KGJ06672.1"/>
    <property type="molecule type" value="Genomic_DNA"/>
</dbReference>